<keyword evidence="7" id="KW-1185">Reference proteome</keyword>
<keyword evidence="2" id="KW-0805">Transcription regulation</keyword>
<dbReference type="InterPro" id="IPR000847">
    <property type="entry name" value="LysR_HTH_N"/>
</dbReference>
<keyword evidence="3" id="KW-0238">DNA-binding</keyword>
<accession>A0A4R2KZ87</accession>
<evidence type="ECO:0000259" key="5">
    <source>
        <dbReference type="PROSITE" id="PS50931"/>
    </source>
</evidence>
<feature type="domain" description="HTH lysR-type" evidence="5">
    <location>
        <begin position="1"/>
        <end position="58"/>
    </location>
</feature>
<dbReference type="PROSITE" id="PS50931">
    <property type="entry name" value="HTH_LYSR"/>
    <property type="match status" value="1"/>
</dbReference>
<dbReference type="GO" id="GO:0003677">
    <property type="term" value="F:DNA binding"/>
    <property type="evidence" value="ECO:0007669"/>
    <property type="project" value="UniProtKB-KW"/>
</dbReference>
<sequence length="281" mass="31585">MDTELLRTFLEVRNTRHFGRAASNLFLTQAAVSARIRQLEAALGVTLFVRERNNIRLSSEGERLVPHAETVLMALARARRDMSLEDSGAYPVHLLVRSGIWTPALQDRLDALLTAQPDLLLRLDSRQSDVIARILLDRTADIALMFEPPGVPELECAAVGDLTLRLYSSRRRDSLQRALAGNYVYLNWGTAFARFHSRRYGEHAATRLQTNMIEVARDHITKQGGACYLPESQRRALVDSGLHPVPDAPVFERQLHMAWHASAVRRDVLEGLAESFSGLRI</sequence>
<comment type="caution">
    <text evidence="6">The sequence shown here is derived from an EMBL/GenBank/DDBJ whole genome shotgun (WGS) entry which is preliminary data.</text>
</comment>
<dbReference type="AlphaFoldDB" id="A0A4R2KZ87"/>
<dbReference type="GO" id="GO:0003700">
    <property type="term" value="F:DNA-binding transcription factor activity"/>
    <property type="evidence" value="ECO:0007669"/>
    <property type="project" value="InterPro"/>
</dbReference>
<dbReference type="Gene3D" id="1.10.10.10">
    <property type="entry name" value="Winged helix-like DNA-binding domain superfamily/Winged helix DNA-binding domain"/>
    <property type="match status" value="1"/>
</dbReference>
<evidence type="ECO:0000256" key="3">
    <source>
        <dbReference type="ARBA" id="ARBA00023125"/>
    </source>
</evidence>
<dbReference type="InterPro" id="IPR005119">
    <property type="entry name" value="LysR_subst-bd"/>
</dbReference>
<protein>
    <submittedName>
        <fullName evidence="6">LysR family transcriptional regulator</fullName>
    </submittedName>
</protein>
<dbReference type="PANTHER" id="PTHR30579">
    <property type="entry name" value="TRANSCRIPTIONAL REGULATOR"/>
    <property type="match status" value="1"/>
</dbReference>
<name>A0A4R2KZ87_9GAMM</name>
<dbReference type="OrthoDB" id="9786526at2"/>
<dbReference type="SUPFAM" id="SSF53850">
    <property type="entry name" value="Periplasmic binding protein-like II"/>
    <property type="match status" value="1"/>
</dbReference>
<keyword evidence="4" id="KW-0804">Transcription</keyword>
<dbReference type="Gene3D" id="3.40.190.10">
    <property type="entry name" value="Periplasmic binding protein-like II"/>
    <property type="match status" value="2"/>
</dbReference>
<dbReference type="InterPro" id="IPR036390">
    <property type="entry name" value="WH_DNA-bd_sf"/>
</dbReference>
<dbReference type="PRINTS" id="PR00039">
    <property type="entry name" value="HTHLYSR"/>
</dbReference>
<evidence type="ECO:0000256" key="2">
    <source>
        <dbReference type="ARBA" id="ARBA00023015"/>
    </source>
</evidence>
<dbReference type="PANTHER" id="PTHR30579:SF8">
    <property type="entry name" value="HTH-TYPE TRANSCRIPTIONAL REGULATOR HDFR"/>
    <property type="match status" value="1"/>
</dbReference>
<dbReference type="InterPro" id="IPR036388">
    <property type="entry name" value="WH-like_DNA-bd_sf"/>
</dbReference>
<dbReference type="InterPro" id="IPR050176">
    <property type="entry name" value="LTTR"/>
</dbReference>
<dbReference type="Proteomes" id="UP000294980">
    <property type="component" value="Unassembled WGS sequence"/>
</dbReference>
<comment type="similarity">
    <text evidence="1">Belongs to the LysR transcriptional regulatory family.</text>
</comment>
<reference evidence="6 7" key="1">
    <citation type="submission" date="2019-03" db="EMBL/GenBank/DDBJ databases">
        <title>Genomic Encyclopedia of Type Strains, Phase IV (KMG-IV): sequencing the most valuable type-strain genomes for metagenomic binning, comparative biology and taxonomic classification.</title>
        <authorList>
            <person name="Goeker M."/>
        </authorList>
    </citation>
    <scope>NUCLEOTIDE SEQUENCE [LARGE SCALE GENOMIC DNA]</scope>
    <source>
        <strain evidence="6 7">DSM 23344</strain>
    </source>
</reference>
<dbReference type="FunFam" id="1.10.10.10:FF:000001">
    <property type="entry name" value="LysR family transcriptional regulator"/>
    <property type="match status" value="1"/>
</dbReference>
<evidence type="ECO:0000256" key="1">
    <source>
        <dbReference type="ARBA" id="ARBA00009437"/>
    </source>
</evidence>
<gene>
    <name evidence="6" type="ORF">EV688_104150</name>
</gene>
<proteinExistence type="inferred from homology"/>
<dbReference type="SUPFAM" id="SSF46785">
    <property type="entry name" value="Winged helix' DNA-binding domain"/>
    <property type="match status" value="1"/>
</dbReference>
<dbReference type="EMBL" id="SLWX01000004">
    <property type="protein sequence ID" value="TCO76696.1"/>
    <property type="molecule type" value="Genomic_DNA"/>
</dbReference>
<evidence type="ECO:0000313" key="7">
    <source>
        <dbReference type="Proteomes" id="UP000294980"/>
    </source>
</evidence>
<dbReference type="Pfam" id="PF00126">
    <property type="entry name" value="HTH_1"/>
    <property type="match status" value="1"/>
</dbReference>
<evidence type="ECO:0000256" key="4">
    <source>
        <dbReference type="ARBA" id="ARBA00023163"/>
    </source>
</evidence>
<organism evidence="6 7">
    <name type="scientific">Chromatocurvus halotolerans</name>
    <dbReference type="NCBI Taxonomy" id="1132028"/>
    <lineage>
        <taxon>Bacteria</taxon>
        <taxon>Pseudomonadati</taxon>
        <taxon>Pseudomonadota</taxon>
        <taxon>Gammaproteobacteria</taxon>
        <taxon>Cellvibrionales</taxon>
        <taxon>Halieaceae</taxon>
        <taxon>Chromatocurvus</taxon>
    </lineage>
</organism>
<dbReference type="RefSeq" id="WP_117314988.1">
    <property type="nucleotide sequence ID" value="NZ_QQSW01000002.1"/>
</dbReference>
<dbReference type="Pfam" id="PF03466">
    <property type="entry name" value="LysR_substrate"/>
    <property type="match status" value="1"/>
</dbReference>
<evidence type="ECO:0000313" key="6">
    <source>
        <dbReference type="EMBL" id="TCO76696.1"/>
    </source>
</evidence>